<sequence>MDYSKVIAPLVSVVPPSGIRKYFGIAETMPDAISLGVGEPDFVTPEHIRQAGIESLNQGKTQYTANNGLIVLRREIAKYLENRFSCSYNPDDEIVVTVGGSEAIDLCIRAFLTVGDEFLVPEPSFVCYGPLASITGAKPVPIKTTKEDSFKLTPAALKAAITPKTKALLLSYPNNPTGAVMTRDELMEIAKVLEGTNIVVISDEIYAELSYGLKHTSFASLPGMRERTVLVSGFSKAFAMTGWRLGYCCGPRELIQPIARIHQYAMMCASSPAQYAGIEALQHGIPDAEYMAEKYNERRQFMYKSLLDLGFDCFEPQGAFYIFPDVSMFAKDGTAFVEELLEKEHVAVVPGEAFGESGRNHVRISYAYSLEALKKAMDRIASFVQGKK</sequence>
<comment type="caution">
    <text evidence="8">The sequence shown here is derived from an EMBL/GenBank/DDBJ whole genome shotgun (WGS) entry which is preliminary data.</text>
</comment>
<dbReference type="Gene3D" id="3.90.1150.10">
    <property type="entry name" value="Aspartate Aminotransferase, domain 1"/>
    <property type="match status" value="1"/>
</dbReference>
<dbReference type="GO" id="GO:0008483">
    <property type="term" value="F:transaminase activity"/>
    <property type="evidence" value="ECO:0007669"/>
    <property type="project" value="UniProtKB-KW"/>
</dbReference>
<dbReference type="InterPro" id="IPR015424">
    <property type="entry name" value="PyrdxlP-dep_Trfase"/>
</dbReference>
<evidence type="ECO:0000256" key="6">
    <source>
        <dbReference type="RuleBase" id="RU000481"/>
    </source>
</evidence>
<dbReference type="Proteomes" id="UP000824073">
    <property type="component" value="Unassembled WGS sequence"/>
</dbReference>
<protein>
    <recommendedName>
        <fullName evidence="6">Aminotransferase</fullName>
        <ecNumber evidence="6">2.6.1.-</ecNumber>
    </recommendedName>
</protein>
<dbReference type="InterPro" id="IPR004839">
    <property type="entry name" value="Aminotransferase_I/II_large"/>
</dbReference>
<evidence type="ECO:0000256" key="4">
    <source>
        <dbReference type="ARBA" id="ARBA00022679"/>
    </source>
</evidence>
<dbReference type="InterPro" id="IPR050596">
    <property type="entry name" value="AspAT/PAT-like"/>
</dbReference>
<evidence type="ECO:0000256" key="3">
    <source>
        <dbReference type="ARBA" id="ARBA00022576"/>
    </source>
</evidence>
<dbReference type="InterPro" id="IPR004838">
    <property type="entry name" value="NHTrfase_class1_PyrdxlP-BS"/>
</dbReference>
<keyword evidence="4 6" id="KW-0808">Transferase</keyword>
<organism evidence="8 9">
    <name type="scientific">Candidatus Ventrousia excrementavium</name>
    <dbReference type="NCBI Taxonomy" id="2840961"/>
    <lineage>
        <taxon>Bacteria</taxon>
        <taxon>Bacillati</taxon>
        <taxon>Bacillota</taxon>
        <taxon>Clostridia</taxon>
        <taxon>Eubacteriales</taxon>
        <taxon>Clostridiaceae</taxon>
        <taxon>Clostridiaceae incertae sedis</taxon>
        <taxon>Candidatus Ventrousia</taxon>
    </lineage>
</organism>
<reference evidence="8" key="2">
    <citation type="journal article" date="2021" name="PeerJ">
        <title>Extensive microbial diversity within the chicken gut microbiome revealed by metagenomics and culture.</title>
        <authorList>
            <person name="Gilroy R."/>
            <person name="Ravi A."/>
            <person name="Getino M."/>
            <person name="Pursley I."/>
            <person name="Horton D.L."/>
            <person name="Alikhan N.F."/>
            <person name="Baker D."/>
            <person name="Gharbi K."/>
            <person name="Hall N."/>
            <person name="Watson M."/>
            <person name="Adriaenssens E.M."/>
            <person name="Foster-Nyarko E."/>
            <person name="Jarju S."/>
            <person name="Secka A."/>
            <person name="Antonio M."/>
            <person name="Oren A."/>
            <person name="Chaudhuri R.R."/>
            <person name="La Ragione R."/>
            <person name="Hildebrand F."/>
            <person name="Pallen M.J."/>
        </authorList>
    </citation>
    <scope>NUCLEOTIDE SEQUENCE</scope>
    <source>
        <strain evidence="8">CHK191-8634</strain>
    </source>
</reference>
<keyword evidence="5" id="KW-0663">Pyridoxal phosphate</keyword>
<evidence type="ECO:0000313" key="8">
    <source>
        <dbReference type="EMBL" id="HIU43244.1"/>
    </source>
</evidence>
<dbReference type="PANTHER" id="PTHR46383:SF3">
    <property type="entry name" value="ASPARTATE AMINOTRANSFERASE-RELATED"/>
    <property type="match status" value="1"/>
</dbReference>
<dbReference type="Gene3D" id="3.40.640.10">
    <property type="entry name" value="Type I PLP-dependent aspartate aminotransferase-like (Major domain)"/>
    <property type="match status" value="1"/>
</dbReference>
<dbReference type="InterPro" id="IPR015421">
    <property type="entry name" value="PyrdxlP-dep_Trfase_major"/>
</dbReference>
<comment type="similarity">
    <text evidence="2 6">Belongs to the class-I pyridoxal-phosphate-dependent aminotransferase family.</text>
</comment>
<accession>A0A9D1IWE1</accession>
<keyword evidence="3 6" id="KW-0032">Aminotransferase</keyword>
<dbReference type="SUPFAM" id="SSF53383">
    <property type="entry name" value="PLP-dependent transferases"/>
    <property type="match status" value="1"/>
</dbReference>
<evidence type="ECO:0000259" key="7">
    <source>
        <dbReference type="Pfam" id="PF00155"/>
    </source>
</evidence>
<proteinExistence type="inferred from homology"/>
<dbReference type="GO" id="GO:0006520">
    <property type="term" value="P:amino acid metabolic process"/>
    <property type="evidence" value="ECO:0007669"/>
    <property type="project" value="InterPro"/>
</dbReference>
<evidence type="ECO:0000256" key="1">
    <source>
        <dbReference type="ARBA" id="ARBA00001933"/>
    </source>
</evidence>
<dbReference type="PROSITE" id="PS00105">
    <property type="entry name" value="AA_TRANSFER_CLASS_1"/>
    <property type="match status" value="1"/>
</dbReference>
<dbReference type="PANTHER" id="PTHR46383">
    <property type="entry name" value="ASPARTATE AMINOTRANSFERASE"/>
    <property type="match status" value="1"/>
</dbReference>
<dbReference type="AlphaFoldDB" id="A0A9D1IWE1"/>
<dbReference type="CDD" id="cd00609">
    <property type="entry name" value="AAT_like"/>
    <property type="match status" value="1"/>
</dbReference>
<dbReference type="EMBL" id="DVMR01000032">
    <property type="protein sequence ID" value="HIU43244.1"/>
    <property type="molecule type" value="Genomic_DNA"/>
</dbReference>
<name>A0A9D1IWE1_9CLOT</name>
<dbReference type="FunFam" id="3.40.640.10:FF:000033">
    <property type="entry name" value="Aspartate aminotransferase"/>
    <property type="match status" value="1"/>
</dbReference>
<dbReference type="EC" id="2.6.1.-" evidence="6"/>
<comment type="cofactor">
    <cofactor evidence="1 6">
        <name>pyridoxal 5'-phosphate</name>
        <dbReference type="ChEBI" id="CHEBI:597326"/>
    </cofactor>
</comment>
<dbReference type="Pfam" id="PF00155">
    <property type="entry name" value="Aminotran_1_2"/>
    <property type="match status" value="1"/>
</dbReference>
<evidence type="ECO:0000313" key="9">
    <source>
        <dbReference type="Proteomes" id="UP000824073"/>
    </source>
</evidence>
<gene>
    <name evidence="8" type="ORF">IAB67_02980</name>
</gene>
<reference evidence="8" key="1">
    <citation type="submission" date="2020-10" db="EMBL/GenBank/DDBJ databases">
        <authorList>
            <person name="Gilroy R."/>
        </authorList>
    </citation>
    <scope>NUCLEOTIDE SEQUENCE</scope>
    <source>
        <strain evidence="8">CHK191-8634</strain>
    </source>
</reference>
<dbReference type="InterPro" id="IPR015422">
    <property type="entry name" value="PyrdxlP-dep_Trfase_small"/>
</dbReference>
<evidence type="ECO:0000256" key="2">
    <source>
        <dbReference type="ARBA" id="ARBA00007441"/>
    </source>
</evidence>
<dbReference type="GO" id="GO:0030170">
    <property type="term" value="F:pyridoxal phosphate binding"/>
    <property type="evidence" value="ECO:0007669"/>
    <property type="project" value="InterPro"/>
</dbReference>
<feature type="domain" description="Aminotransferase class I/classII large" evidence="7">
    <location>
        <begin position="31"/>
        <end position="380"/>
    </location>
</feature>
<evidence type="ECO:0000256" key="5">
    <source>
        <dbReference type="ARBA" id="ARBA00022898"/>
    </source>
</evidence>